<evidence type="ECO:0000256" key="1">
    <source>
        <dbReference type="ARBA" id="ARBA00004651"/>
    </source>
</evidence>
<proteinExistence type="predicted"/>
<dbReference type="AlphaFoldDB" id="A0A1Y5TCU6"/>
<keyword evidence="5 6" id="KW-0472">Membrane</keyword>
<evidence type="ECO:0000256" key="5">
    <source>
        <dbReference type="ARBA" id="ARBA00023136"/>
    </source>
</evidence>
<keyword evidence="8" id="KW-1185">Reference proteome</keyword>
<evidence type="ECO:0000256" key="6">
    <source>
        <dbReference type="SAM" id="Phobius"/>
    </source>
</evidence>
<dbReference type="EMBL" id="FWFV01000009">
    <property type="protein sequence ID" value="SLN60793.1"/>
    <property type="molecule type" value="Genomic_DNA"/>
</dbReference>
<accession>A0A1Y5TCU6</accession>
<sequence>MSVVAIIGVALAHLLAAISPGPSFVLSIRTAATEGFRPAAGLALGFGIGAALWAFAALAGLALLFEVLPPLFLVLKIGGGLFLLWLAFKMWRHADEPMPQVAPDVPPRGTLSAIRLGVVTQLANPKPAIFFGAVFVGLVPPDAGWDVKALILFNILWVETLWYLFTARVFSLSRPRAIYGHAKSWLDRGMGTILGALGVKVALG</sequence>
<evidence type="ECO:0000256" key="2">
    <source>
        <dbReference type="ARBA" id="ARBA00022475"/>
    </source>
</evidence>
<evidence type="ECO:0000313" key="7">
    <source>
        <dbReference type="EMBL" id="SLN60793.1"/>
    </source>
</evidence>
<dbReference type="InterPro" id="IPR001123">
    <property type="entry name" value="LeuE-type"/>
</dbReference>
<keyword evidence="2" id="KW-1003">Cell membrane</keyword>
<keyword evidence="4 6" id="KW-1133">Transmembrane helix</keyword>
<feature type="transmembrane region" description="Helical" evidence="6">
    <location>
        <begin position="147"/>
        <end position="165"/>
    </location>
</feature>
<evidence type="ECO:0000256" key="4">
    <source>
        <dbReference type="ARBA" id="ARBA00022989"/>
    </source>
</evidence>
<dbReference type="PANTHER" id="PTHR30086">
    <property type="entry name" value="ARGININE EXPORTER PROTEIN ARGO"/>
    <property type="match status" value="1"/>
</dbReference>
<dbReference type="Pfam" id="PF01810">
    <property type="entry name" value="LysE"/>
    <property type="match status" value="1"/>
</dbReference>
<dbReference type="GO" id="GO:0015171">
    <property type="term" value="F:amino acid transmembrane transporter activity"/>
    <property type="evidence" value="ECO:0007669"/>
    <property type="project" value="TreeGrafter"/>
</dbReference>
<organism evidence="7 8">
    <name type="scientific">Palleronia marisminoris</name>
    <dbReference type="NCBI Taxonomy" id="315423"/>
    <lineage>
        <taxon>Bacteria</taxon>
        <taxon>Pseudomonadati</taxon>
        <taxon>Pseudomonadota</taxon>
        <taxon>Alphaproteobacteria</taxon>
        <taxon>Rhodobacterales</taxon>
        <taxon>Roseobacteraceae</taxon>
        <taxon>Palleronia</taxon>
    </lineage>
</organism>
<reference evidence="7 8" key="1">
    <citation type="submission" date="2017-03" db="EMBL/GenBank/DDBJ databases">
        <authorList>
            <person name="Afonso C.L."/>
            <person name="Miller P.J."/>
            <person name="Scott M.A."/>
            <person name="Spackman E."/>
            <person name="Goraichik I."/>
            <person name="Dimitrov K.M."/>
            <person name="Suarez D.L."/>
            <person name="Swayne D.E."/>
        </authorList>
    </citation>
    <scope>NUCLEOTIDE SEQUENCE [LARGE SCALE GENOMIC DNA]</scope>
    <source>
        <strain evidence="7 8">CECT 7066</strain>
    </source>
</reference>
<gene>
    <name evidence="7" type="primary">rhtC_1</name>
    <name evidence="7" type="ORF">PAM7066_03018</name>
</gene>
<feature type="transmembrane region" description="Helical" evidence="6">
    <location>
        <begin position="43"/>
        <end position="64"/>
    </location>
</feature>
<dbReference type="GO" id="GO:0005886">
    <property type="term" value="C:plasma membrane"/>
    <property type="evidence" value="ECO:0007669"/>
    <property type="project" value="UniProtKB-SubCell"/>
</dbReference>
<evidence type="ECO:0000256" key="3">
    <source>
        <dbReference type="ARBA" id="ARBA00022692"/>
    </source>
</evidence>
<feature type="transmembrane region" description="Helical" evidence="6">
    <location>
        <begin position="71"/>
        <end position="88"/>
    </location>
</feature>
<dbReference type="OrthoDB" id="9804822at2"/>
<comment type="subcellular location">
    <subcellularLocation>
        <location evidence="1">Cell membrane</location>
        <topology evidence="1">Multi-pass membrane protein</topology>
    </subcellularLocation>
</comment>
<dbReference type="STRING" id="315423.SAMN04488020_11060"/>
<evidence type="ECO:0000313" key="8">
    <source>
        <dbReference type="Proteomes" id="UP000193870"/>
    </source>
</evidence>
<dbReference type="RefSeq" id="WP_085855012.1">
    <property type="nucleotide sequence ID" value="NZ_FOPF01000010.1"/>
</dbReference>
<protein>
    <submittedName>
        <fullName evidence="7">Threonine efflux protein</fullName>
    </submittedName>
</protein>
<dbReference type="PANTHER" id="PTHR30086:SF19">
    <property type="entry name" value="THREONINE EFFLUX PROTEIN"/>
    <property type="match status" value="1"/>
</dbReference>
<dbReference type="Proteomes" id="UP000193870">
    <property type="component" value="Unassembled WGS sequence"/>
</dbReference>
<keyword evidence="3 6" id="KW-0812">Transmembrane</keyword>
<name>A0A1Y5TCU6_9RHOB</name>